<dbReference type="EMBL" id="CP011371">
    <property type="protein sequence ID" value="AKJ28330.1"/>
    <property type="molecule type" value="Genomic_DNA"/>
</dbReference>
<accession>A0A0G3BP65</accession>
<dbReference type="Proteomes" id="UP000035352">
    <property type="component" value="Chromosome"/>
</dbReference>
<reference evidence="1 2" key="1">
    <citation type="submission" date="2015-05" db="EMBL/GenBank/DDBJ databases">
        <authorList>
            <person name="Tang B."/>
            <person name="Yu Y."/>
        </authorList>
    </citation>
    <scope>NUCLEOTIDE SEQUENCE [LARGE SCALE GENOMIC DNA]</scope>
    <source>
        <strain evidence="1 2">DSM 7029</strain>
    </source>
</reference>
<dbReference type="AlphaFoldDB" id="A0A0G3BP65"/>
<organism evidence="1 2">
    <name type="scientific">Caldimonas brevitalea</name>
    <dbReference type="NCBI Taxonomy" id="413882"/>
    <lineage>
        <taxon>Bacteria</taxon>
        <taxon>Pseudomonadati</taxon>
        <taxon>Pseudomonadota</taxon>
        <taxon>Betaproteobacteria</taxon>
        <taxon>Burkholderiales</taxon>
        <taxon>Sphaerotilaceae</taxon>
        <taxon>Caldimonas</taxon>
    </lineage>
</organism>
<proteinExistence type="predicted"/>
<protein>
    <submittedName>
        <fullName evidence="1">Uncharacterized protein</fullName>
    </submittedName>
</protein>
<gene>
    <name evidence="1" type="ORF">AAW51_1639</name>
</gene>
<evidence type="ECO:0000313" key="2">
    <source>
        <dbReference type="Proteomes" id="UP000035352"/>
    </source>
</evidence>
<sequence>MPVEGDWHAIDRKVRVALDDHADGMAFLRADAFVAESSDWNTFDGVMGRPNSDNQAAMTGAIP</sequence>
<name>A0A0G3BP65_9BURK</name>
<evidence type="ECO:0000313" key="1">
    <source>
        <dbReference type="EMBL" id="AKJ28330.1"/>
    </source>
</evidence>
<dbReference type="KEGG" id="pbh:AAW51_1639"/>
<keyword evidence="2" id="KW-1185">Reference proteome</keyword>